<dbReference type="InterPro" id="IPR044294">
    <property type="entry name" value="Lipase-like"/>
</dbReference>
<feature type="signal peptide" evidence="2">
    <location>
        <begin position="1"/>
        <end position="19"/>
    </location>
</feature>
<dbReference type="Pfam" id="PF05057">
    <property type="entry name" value="DUF676"/>
    <property type="match status" value="1"/>
</dbReference>
<comment type="caution">
    <text evidence="4">The sequence shown here is derived from an EMBL/GenBank/DDBJ whole genome shotgun (WGS) entry which is preliminary data.</text>
</comment>
<protein>
    <recommendedName>
        <fullName evidence="3">DUF676 domain-containing protein</fullName>
    </recommendedName>
</protein>
<dbReference type="PANTHER" id="PTHR12482:SF62">
    <property type="entry name" value="LIPASE ROG1-RELATED"/>
    <property type="match status" value="1"/>
</dbReference>
<name>A0AAD5Y525_9FUNG</name>
<feature type="chain" id="PRO_5041920606" description="DUF676 domain-containing protein" evidence="2">
    <location>
        <begin position="20"/>
        <end position="278"/>
    </location>
</feature>
<reference evidence="4" key="1">
    <citation type="submission" date="2020-05" db="EMBL/GenBank/DDBJ databases">
        <title>Phylogenomic resolution of chytrid fungi.</title>
        <authorList>
            <person name="Stajich J.E."/>
            <person name="Amses K."/>
            <person name="Simmons R."/>
            <person name="Seto K."/>
            <person name="Myers J."/>
            <person name="Bonds A."/>
            <person name="Quandt C.A."/>
            <person name="Barry K."/>
            <person name="Liu P."/>
            <person name="Grigoriev I."/>
            <person name="Longcore J.E."/>
            <person name="James T.Y."/>
        </authorList>
    </citation>
    <scope>NUCLEOTIDE SEQUENCE</scope>
    <source>
        <strain evidence="4">PLAUS21</strain>
    </source>
</reference>
<comment type="similarity">
    <text evidence="1">Belongs to the putative lipase ROG1 family.</text>
</comment>
<feature type="domain" description="DUF676" evidence="3">
    <location>
        <begin position="2"/>
        <end position="193"/>
    </location>
</feature>
<gene>
    <name evidence="4" type="ORF">HK103_005750</name>
</gene>
<evidence type="ECO:0000313" key="4">
    <source>
        <dbReference type="EMBL" id="KAJ3256067.1"/>
    </source>
</evidence>
<dbReference type="InterPro" id="IPR029058">
    <property type="entry name" value="AB_hydrolase_fold"/>
</dbReference>
<dbReference type="Proteomes" id="UP001210925">
    <property type="component" value="Unassembled WGS sequence"/>
</dbReference>
<dbReference type="InterPro" id="IPR007751">
    <property type="entry name" value="DUF676_lipase-like"/>
</dbReference>
<proteinExistence type="inferred from homology"/>
<evidence type="ECO:0000313" key="5">
    <source>
        <dbReference type="Proteomes" id="UP001210925"/>
    </source>
</evidence>
<dbReference type="SUPFAM" id="SSF53474">
    <property type="entry name" value="alpha/beta-Hydrolases"/>
    <property type="match status" value="1"/>
</dbReference>
<organism evidence="4 5">
    <name type="scientific">Boothiomyces macroporosus</name>
    <dbReference type="NCBI Taxonomy" id="261099"/>
    <lineage>
        <taxon>Eukaryota</taxon>
        <taxon>Fungi</taxon>
        <taxon>Fungi incertae sedis</taxon>
        <taxon>Chytridiomycota</taxon>
        <taxon>Chytridiomycota incertae sedis</taxon>
        <taxon>Chytridiomycetes</taxon>
        <taxon>Rhizophydiales</taxon>
        <taxon>Terramycetaceae</taxon>
        <taxon>Boothiomyces</taxon>
    </lineage>
</organism>
<evidence type="ECO:0000256" key="2">
    <source>
        <dbReference type="SAM" id="SignalP"/>
    </source>
</evidence>
<dbReference type="AlphaFoldDB" id="A0AAD5Y525"/>
<evidence type="ECO:0000256" key="1">
    <source>
        <dbReference type="ARBA" id="ARBA00007920"/>
    </source>
</evidence>
<accession>A0AAD5Y525</accession>
<keyword evidence="5" id="KW-1185">Reference proteome</keyword>
<keyword evidence="2" id="KW-0732">Signal</keyword>
<dbReference type="Gene3D" id="3.40.50.1820">
    <property type="entry name" value="alpha/beta hydrolase"/>
    <property type="match status" value="1"/>
</dbReference>
<dbReference type="EMBL" id="JADGKB010000056">
    <property type="protein sequence ID" value="KAJ3256067.1"/>
    <property type="molecule type" value="Genomic_DNA"/>
</dbReference>
<evidence type="ECO:0000259" key="3">
    <source>
        <dbReference type="Pfam" id="PF05057"/>
    </source>
</evidence>
<sequence>MSKTIHLVVLLHGINGTSSELDYVKEQLIQHFDSDGVVFENPSINEGFTNDGCIKGAERIYDWIMKKKEEMNVGFISFVCHSLGGIYARAVIGMMYRDEVIPGRMMPMNYITLATPHLGARQHAHLGDTITGMVVKVICGPTVTELTLNDHPTKDGCLFSHLSDKHHIDSLGTFRNLVVYSNVSSDITVNYLTGAIRREHMDEDKGVKVVHDDRLEILKCKKVRIEDKLYTALNALPWKRFAVYPKRMLFAHTDMVTRKYGHHVVEHLLTQFYHPNKD</sequence>
<dbReference type="PANTHER" id="PTHR12482">
    <property type="entry name" value="LIPASE ROG1-RELATED-RELATED"/>
    <property type="match status" value="1"/>
</dbReference>